<proteinExistence type="predicted"/>
<organism evidence="1 2">
    <name type="scientific">Microbacterium istanbulense</name>
    <dbReference type="NCBI Taxonomy" id="3122049"/>
    <lineage>
        <taxon>Bacteria</taxon>
        <taxon>Bacillati</taxon>
        <taxon>Actinomycetota</taxon>
        <taxon>Actinomycetes</taxon>
        <taxon>Micrococcales</taxon>
        <taxon>Microbacteriaceae</taxon>
        <taxon>Microbacterium</taxon>
    </lineage>
</organism>
<reference evidence="1 2" key="1">
    <citation type="submission" date="2024-02" db="EMBL/GenBank/DDBJ databases">
        <authorList>
            <person name="Saticioglu I.B."/>
        </authorList>
    </citation>
    <scope>NUCLEOTIDE SEQUENCE [LARGE SCALE GENOMIC DNA]</scope>
    <source>
        <strain evidence="1 2">Mu-43</strain>
    </source>
</reference>
<dbReference type="EMBL" id="JBBDGN010000010">
    <property type="protein sequence ID" value="MEJ1092207.1"/>
    <property type="molecule type" value="Genomic_DNA"/>
</dbReference>
<protein>
    <submittedName>
        <fullName evidence="1">DUF1697 domain-containing protein</fullName>
    </submittedName>
</protein>
<dbReference type="Gene3D" id="3.30.70.1280">
    <property type="entry name" value="SP0830-like domains"/>
    <property type="match status" value="1"/>
</dbReference>
<keyword evidence="2" id="KW-1185">Reference proteome</keyword>
<dbReference type="PIRSF" id="PIRSF008502">
    <property type="entry name" value="UCP008502"/>
    <property type="match status" value="1"/>
</dbReference>
<gene>
    <name evidence="1" type="ORF">WDU93_10940</name>
</gene>
<dbReference type="PANTHER" id="PTHR36439:SF1">
    <property type="entry name" value="DUF1697 DOMAIN-CONTAINING PROTEIN"/>
    <property type="match status" value="1"/>
</dbReference>
<comment type="caution">
    <text evidence="1">The sequence shown here is derived from an EMBL/GenBank/DDBJ whole genome shotgun (WGS) entry which is preliminary data.</text>
</comment>
<dbReference type="PANTHER" id="PTHR36439">
    <property type="entry name" value="BLL4334 PROTEIN"/>
    <property type="match status" value="1"/>
</dbReference>
<name>A0ABU8LNF1_9MICO</name>
<dbReference type="InterPro" id="IPR012545">
    <property type="entry name" value="DUF1697"/>
</dbReference>
<dbReference type="Proteomes" id="UP001366085">
    <property type="component" value="Unassembled WGS sequence"/>
</dbReference>
<dbReference type="Pfam" id="PF08002">
    <property type="entry name" value="DUF1697"/>
    <property type="match status" value="1"/>
</dbReference>
<sequence>MTARSALLLRAVNVSGRNRVPMAELRALLAERTTLTGISTYIASGNVICDTPDDDSAACAEVRALIAEAFDVDTPVIHRSHAQLAAALAENPFPDAASDKLLHVMFLEGDAAPGAIDALLPRLLPEERIALVGRDLWIDYGPAGVHSTKLTKTVLDRGLAVAGTGRNLRTVQMLAALTAEGNG</sequence>
<dbReference type="RefSeq" id="WP_337320528.1">
    <property type="nucleotide sequence ID" value="NZ_JBBDGN010000010.1"/>
</dbReference>
<accession>A0ABU8LNF1</accession>
<evidence type="ECO:0000313" key="1">
    <source>
        <dbReference type="EMBL" id="MEJ1092207.1"/>
    </source>
</evidence>
<evidence type="ECO:0000313" key="2">
    <source>
        <dbReference type="Proteomes" id="UP001366085"/>
    </source>
</evidence>
<dbReference type="SUPFAM" id="SSF160379">
    <property type="entry name" value="SP0830-like"/>
    <property type="match status" value="1"/>
</dbReference>